<proteinExistence type="predicted"/>
<evidence type="ECO:0000313" key="1">
    <source>
        <dbReference type="EMBL" id="OXU31819.1"/>
    </source>
</evidence>
<protein>
    <submittedName>
        <fullName evidence="1">Uncharacterized protein</fullName>
    </submittedName>
</protein>
<comment type="caution">
    <text evidence="1">The sequence shown here is derived from an EMBL/GenBank/DDBJ whole genome shotgun (WGS) entry which is preliminary data.</text>
</comment>
<dbReference type="EMBL" id="NNAY01000027">
    <property type="protein sequence ID" value="OXU31819.1"/>
    <property type="molecule type" value="Genomic_DNA"/>
</dbReference>
<accession>A0A232FMS3</accession>
<name>A0A232FMS3_9HYME</name>
<dbReference type="AlphaFoldDB" id="A0A232FMS3"/>
<gene>
    <name evidence="1" type="ORF">TSAR_004047</name>
</gene>
<organism evidence="1 2">
    <name type="scientific">Trichomalopsis sarcophagae</name>
    <dbReference type="NCBI Taxonomy" id="543379"/>
    <lineage>
        <taxon>Eukaryota</taxon>
        <taxon>Metazoa</taxon>
        <taxon>Ecdysozoa</taxon>
        <taxon>Arthropoda</taxon>
        <taxon>Hexapoda</taxon>
        <taxon>Insecta</taxon>
        <taxon>Pterygota</taxon>
        <taxon>Neoptera</taxon>
        <taxon>Endopterygota</taxon>
        <taxon>Hymenoptera</taxon>
        <taxon>Apocrita</taxon>
        <taxon>Proctotrupomorpha</taxon>
        <taxon>Chalcidoidea</taxon>
        <taxon>Pteromalidae</taxon>
        <taxon>Pteromalinae</taxon>
        <taxon>Trichomalopsis</taxon>
    </lineage>
</organism>
<evidence type="ECO:0000313" key="2">
    <source>
        <dbReference type="Proteomes" id="UP000215335"/>
    </source>
</evidence>
<dbReference type="Proteomes" id="UP000215335">
    <property type="component" value="Unassembled WGS sequence"/>
</dbReference>
<keyword evidence="2" id="KW-1185">Reference proteome</keyword>
<sequence>MQKVARDTLLGGITCIWLRRDTSFFYTRQRPNEPLLYSVKLLEEFVKILSQLRHGRNQSLSSNPAIFEPARSTGTDSYKLYLAAYNPANHRCSSFFLVQLDIGESSR</sequence>
<reference evidence="1 2" key="1">
    <citation type="journal article" date="2017" name="Curr. Biol.">
        <title>The Evolution of Venom by Co-option of Single-Copy Genes.</title>
        <authorList>
            <person name="Martinson E.O."/>
            <person name="Mrinalini"/>
            <person name="Kelkar Y.D."/>
            <person name="Chang C.H."/>
            <person name="Werren J.H."/>
        </authorList>
    </citation>
    <scope>NUCLEOTIDE SEQUENCE [LARGE SCALE GENOMIC DNA]</scope>
    <source>
        <strain evidence="1 2">Alberta</strain>
        <tissue evidence="1">Whole body</tissue>
    </source>
</reference>